<accession>A0A2H3JUT8</accession>
<dbReference type="Proteomes" id="UP000218811">
    <property type="component" value="Unassembled WGS sequence"/>
</dbReference>
<name>A0A2H3JUT8_WOLCO</name>
<sequence>MSASVAALSRLSLKRVVPNRALCSGSAFFLAHRAVNLPHRNSQCAGFSTTPRRLAVEDSPEKVIAETQRKFTSLLLENPELQRLLGDLKTILEDEGINVMDTEPSKMQVFRLMMKPHVRDAVMKAAVAFQEAGMDPKEVMQQLMELQKAHDQSSKE</sequence>
<organism evidence="1 2">
    <name type="scientific">Wolfiporia cocos (strain MD-104)</name>
    <name type="common">Brown rot fungus</name>
    <dbReference type="NCBI Taxonomy" id="742152"/>
    <lineage>
        <taxon>Eukaryota</taxon>
        <taxon>Fungi</taxon>
        <taxon>Dikarya</taxon>
        <taxon>Basidiomycota</taxon>
        <taxon>Agaricomycotina</taxon>
        <taxon>Agaricomycetes</taxon>
        <taxon>Polyporales</taxon>
        <taxon>Phaeolaceae</taxon>
        <taxon>Wolfiporia</taxon>
    </lineage>
</organism>
<dbReference type="AlphaFoldDB" id="A0A2H3JUT8"/>
<proteinExistence type="predicted"/>
<dbReference type="STRING" id="742152.A0A2H3JUT8"/>
<dbReference type="OMA" id="ALHTRHF"/>
<reference evidence="1 2" key="1">
    <citation type="journal article" date="2012" name="Science">
        <title>The Paleozoic origin of enzymatic lignin decomposition reconstructed from 31 fungal genomes.</title>
        <authorList>
            <person name="Floudas D."/>
            <person name="Binder M."/>
            <person name="Riley R."/>
            <person name="Barry K."/>
            <person name="Blanchette R.A."/>
            <person name="Henrissat B."/>
            <person name="Martinez A.T."/>
            <person name="Otillar R."/>
            <person name="Spatafora J.W."/>
            <person name="Yadav J.S."/>
            <person name="Aerts A."/>
            <person name="Benoit I."/>
            <person name="Boyd A."/>
            <person name="Carlson A."/>
            <person name="Copeland A."/>
            <person name="Coutinho P.M."/>
            <person name="de Vries R.P."/>
            <person name="Ferreira P."/>
            <person name="Findley K."/>
            <person name="Foster B."/>
            <person name="Gaskell J."/>
            <person name="Glotzer D."/>
            <person name="Gorecki P."/>
            <person name="Heitman J."/>
            <person name="Hesse C."/>
            <person name="Hori C."/>
            <person name="Igarashi K."/>
            <person name="Jurgens J.A."/>
            <person name="Kallen N."/>
            <person name="Kersten P."/>
            <person name="Kohler A."/>
            <person name="Kuees U."/>
            <person name="Kumar T.K.A."/>
            <person name="Kuo A."/>
            <person name="LaButti K."/>
            <person name="Larrondo L.F."/>
            <person name="Lindquist E."/>
            <person name="Ling A."/>
            <person name="Lombard V."/>
            <person name="Lucas S."/>
            <person name="Lundell T."/>
            <person name="Martin R."/>
            <person name="McLaughlin D.J."/>
            <person name="Morgenstern I."/>
            <person name="Morin E."/>
            <person name="Murat C."/>
            <person name="Nagy L.G."/>
            <person name="Nolan M."/>
            <person name="Ohm R.A."/>
            <person name="Patyshakuliyeva A."/>
            <person name="Rokas A."/>
            <person name="Ruiz-Duenas F.J."/>
            <person name="Sabat G."/>
            <person name="Salamov A."/>
            <person name="Samejima M."/>
            <person name="Schmutz J."/>
            <person name="Slot J.C."/>
            <person name="St John F."/>
            <person name="Stenlid J."/>
            <person name="Sun H."/>
            <person name="Sun S."/>
            <person name="Syed K."/>
            <person name="Tsang A."/>
            <person name="Wiebenga A."/>
            <person name="Young D."/>
            <person name="Pisabarro A."/>
            <person name="Eastwood D.C."/>
            <person name="Martin F."/>
            <person name="Cullen D."/>
            <person name="Grigoriev I.V."/>
            <person name="Hibbett D.S."/>
        </authorList>
    </citation>
    <scope>NUCLEOTIDE SEQUENCE [LARGE SCALE GENOMIC DNA]</scope>
    <source>
        <strain evidence="1 2">MD-104</strain>
    </source>
</reference>
<evidence type="ECO:0000313" key="1">
    <source>
        <dbReference type="EMBL" id="PCH41608.1"/>
    </source>
</evidence>
<dbReference type="EMBL" id="KB468113">
    <property type="protein sequence ID" value="PCH41608.1"/>
    <property type="molecule type" value="Genomic_DNA"/>
</dbReference>
<dbReference type="OrthoDB" id="10008801at2759"/>
<gene>
    <name evidence="1" type="ORF">WOLCODRAFT_24866</name>
</gene>
<protein>
    <submittedName>
        <fullName evidence="1">Uncharacterized protein</fullName>
    </submittedName>
</protein>
<keyword evidence="2" id="KW-1185">Reference proteome</keyword>
<evidence type="ECO:0000313" key="2">
    <source>
        <dbReference type="Proteomes" id="UP000218811"/>
    </source>
</evidence>